<dbReference type="PROSITE" id="PS50109">
    <property type="entry name" value="HIS_KIN"/>
    <property type="match status" value="1"/>
</dbReference>
<dbReference type="SUPFAM" id="SSF47384">
    <property type="entry name" value="Homodimeric domain of signal transducing histidine kinase"/>
    <property type="match status" value="1"/>
</dbReference>
<dbReference type="InterPro" id="IPR036890">
    <property type="entry name" value="HATPase_C_sf"/>
</dbReference>
<dbReference type="GO" id="GO:0005886">
    <property type="term" value="C:plasma membrane"/>
    <property type="evidence" value="ECO:0007669"/>
    <property type="project" value="UniProtKB-SubCell"/>
</dbReference>
<feature type="region of interest" description="Disordered" evidence="12">
    <location>
        <begin position="54"/>
        <end position="75"/>
    </location>
</feature>
<keyword evidence="8" id="KW-0418">Kinase</keyword>
<sequence length="498" mass="52204">MTPPTARPRWSLRRRLVLAVVGLLAAVAIVIGAVSVVALQSFLTGRLDQQLSQANGRSQNGFGPPGGPTDDSTTQTFSNERLRETFGRQAPDTVIAIATGSTASALRKDQSGTPQLLTAAQSKPLANVPSTGVPTTVDLGGTLGSYRAVAVEYSGGVRVVTALPLAEVTATVLQLALVIVIVTSLGLLVAALLGAWIVRVALRPLERVVATATHVAELPLDRGEVALAVRVPESDADPRTEVGQVGAAINQMLGHVASALTARQASENKVRKFVADASHELRTPLASIRGYAELTRRGNHDLPDDVVHSIGRVESEATRMTSLVEDLLLLARLDEGRDLESEPLDLSRLLIDAVSDAHAAGPDHEWSLDLPEEPVMVDGDTARLHQVVTNLLANARVHTPAGTSVVVSVSVEGDSAVLTVADDGPGIPSDLLPVLFERFARGDSSRSRAAGSTGLGLAIVSAVIEGHRGIVTVESEPGRTVFRVELPLAAPDLDEQAV</sequence>
<evidence type="ECO:0000256" key="8">
    <source>
        <dbReference type="ARBA" id="ARBA00022777"/>
    </source>
</evidence>
<dbReference type="Pfam" id="PF00672">
    <property type="entry name" value="HAMP"/>
    <property type="match status" value="1"/>
</dbReference>
<name>A0A5C8UVQ3_9MICO</name>
<dbReference type="Gene3D" id="6.10.340.10">
    <property type="match status" value="1"/>
</dbReference>
<protein>
    <recommendedName>
        <fullName evidence="4">histidine kinase</fullName>
        <ecNumber evidence="4">2.7.13.3</ecNumber>
    </recommendedName>
</protein>
<keyword evidence="9 13" id="KW-1133">Transmembrane helix</keyword>
<dbReference type="AlphaFoldDB" id="A0A5C8UVQ3"/>
<keyword evidence="17" id="KW-1185">Reference proteome</keyword>
<dbReference type="Gene3D" id="3.30.565.10">
    <property type="entry name" value="Histidine kinase-like ATPase, C-terminal domain"/>
    <property type="match status" value="1"/>
</dbReference>
<dbReference type="EMBL" id="VRMG01000003">
    <property type="protein sequence ID" value="TXN32420.1"/>
    <property type="molecule type" value="Genomic_DNA"/>
</dbReference>
<dbReference type="Proteomes" id="UP000321379">
    <property type="component" value="Unassembled WGS sequence"/>
</dbReference>
<evidence type="ECO:0000256" key="10">
    <source>
        <dbReference type="ARBA" id="ARBA00023012"/>
    </source>
</evidence>
<dbReference type="InterPro" id="IPR036097">
    <property type="entry name" value="HisK_dim/P_sf"/>
</dbReference>
<dbReference type="Gene3D" id="1.10.287.130">
    <property type="match status" value="1"/>
</dbReference>
<evidence type="ECO:0000256" key="5">
    <source>
        <dbReference type="ARBA" id="ARBA00022553"/>
    </source>
</evidence>
<dbReference type="InterPro" id="IPR003660">
    <property type="entry name" value="HAMP_dom"/>
</dbReference>
<feature type="transmembrane region" description="Helical" evidence="13">
    <location>
        <begin position="175"/>
        <end position="198"/>
    </location>
</feature>
<dbReference type="Pfam" id="PF02518">
    <property type="entry name" value="HATPase_c"/>
    <property type="match status" value="1"/>
</dbReference>
<keyword evidence="11 13" id="KW-0472">Membrane</keyword>
<comment type="subcellular location">
    <subcellularLocation>
        <location evidence="3">Cell membrane</location>
    </subcellularLocation>
</comment>
<keyword evidence="6" id="KW-0808">Transferase</keyword>
<dbReference type="SMART" id="SM00304">
    <property type="entry name" value="HAMP"/>
    <property type="match status" value="1"/>
</dbReference>
<evidence type="ECO:0000256" key="3">
    <source>
        <dbReference type="ARBA" id="ARBA00004236"/>
    </source>
</evidence>
<dbReference type="InterPro" id="IPR050428">
    <property type="entry name" value="TCS_sensor_his_kinase"/>
</dbReference>
<evidence type="ECO:0000256" key="4">
    <source>
        <dbReference type="ARBA" id="ARBA00012438"/>
    </source>
</evidence>
<feature type="domain" description="Histidine kinase" evidence="14">
    <location>
        <begin position="276"/>
        <end position="490"/>
    </location>
</feature>
<dbReference type="CDD" id="cd00082">
    <property type="entry name" value="HisKA"/>
    <property type="match status" value="1"/>
</dbReference>
<comment type="cofactor">
    <cofactor evidence="2">
        <name>a divalent metal cation</name>
        <dbReference type="ChEBI" id="CHEBI:60240"/>
    </cofactor>
</comment>
<dbReference type="PANTHER" id="PTHR45436:SF5">
    <property type="entry name" value="SENSOR HISTIDINE KINASE TRCS"/>
    <property type="match status" value="1"/>
</dbReference>
<evidence type="ECO:0000259" key="14">
    <source>
        <dbReference type="PROSITE" id="PS50109"/>
    </source>
</evidence>
<keyword evidence="7 13" id="KW-0812">Transmembrane</keyword>
<keyword evidence="10" id="KW-0902">Two-component regulatory system</keyword>
<evidence type="ECO:0000256" key="13">
    <source>
        <dbReference type="SAM" id="Phobius"/>
    </source>
</evidence>
<dbReference type="EC" id="2.7.13.3" evidence="4"/>
<dbReference type="CDD" id="cd06225">
    <property type="entry name" value="HAMP"/>
    <property type="match status" value="1"/>
</dbReference>
<dbReference type="Pfam" id="PF00512">
    <property type="entry name" value="HisKA"/>
    <property type="match status" value="1"/>
</dbReference>
<dbReference type="PANTHER" id="PTHR45436">
    <property type="entry name" value="SENSOR HISTIDINE KINASE YKOH"/>
    <property type="match status" value="1"/>
</dbReference>
<comment type="caution">
    <text evidence="16">The sequence shown here is derived from an EMBL/GenBank/DDBJ whole genome shotgun (WGS) entry which is preliminary data.</text>
</comment>
<proteinExistence type="predicted"/>
<dbReference type="SMART" id="SM00387">
    <property type="entry name" value="HATPase_c"/>
    <property type="match status" value="1"/>
</dbReference>
<evidence type="ECO:0000256" key="12">
    <source>
        <dbReference type="SAM" id="MobiDB-lite"/>
    </source>
</evidence>
<dbReference type="PROSITE" id="PS50885">
    <property type="entry name" value="HAMP"/>
    <property type="match status" value="1"/>
</dbReference>
<dbReference type="SUPFAM" id="SSF55874">
    <property type="entry name" value="ATPase domain of HSP90 chaperone/DNA topoisomerase II/histidine kinase"/>
    <property type="match status" value="1"/>
</dbReference>
<evidence type="ECO:0000256" key="7">
    <source>
        <dbReference type="ARBA" id="ARBA00022692"/>
    </source>
</evidence>
<organism evidence="16 17">
    <name type="scientific">Lacisediminihabitans profunda</name>
    <dbReference type="NCBI Taxonomy" id="2594790"/>
    <lineage>
        <taxon>Bacteria</taxon>
        <taxon>Bacillati</taxon>
        <taxon>Actinomycetota</taxon>
        <taxon>Actinomycetes</taxon>
        <taxon>Micrococcales</taxon>
        <taxon>Microbacteriaceae</taxon>
        <taxon>Lacisediminihabitans</taxon>
    </lineage>
</organism>
<dbReference type="CDD" id="cd00075">
    <property type="entry name" value="HATPase"/>
    <property type="match status" value="1"/>
</dbReference>
<dbReference type="PRINTS" id="PR00344">
    <property type="entry name" value="BCTRLSENSOR"/>
</dbReference>
<dbReference type="FunFam" id="3.30.565.10:FF:000006">
    <property type="entry name" value="Sensor histidine kinase WalK"/>
    <property type="match status" value="1"/>
</dbReference>
<evidence type="ECO:0000256" key="6">
    <source>
        <dbReference type="ARBA" id="ARBA00022679"/>
    </source>
</evidence>
<evidence type="ECO:0000313" key="16">
    <source>
        <dbReference type="EMBL" id="TXN32420.1"/>
    </source>
</evidence>
<evidence type="ECO:0000259" key="15">
    <source>
        <dbReference type="PROSITE" id="PS50885"/>
    </source>
</evidence>
<feature type="domain" description="HAMP" evidence="15">
    <location>
        <begin position="199"/>
        <end position="261"/>
    </location>
</feature>
<dbReference type="FunFam" id="1.10.287.130:FF:000001">
    <property type="entry name" value="Two-component sensor histidine kinase"/>
    <property type="match status" value="1"/>
</dbReference>
<evidence type="ECO:0000256" key="11">
    <source>
        <dbReference type="ARBA" id="ARBA00023136"/>
    </source>
</evidence>
<dbReference type="GO" id="GO:0005509">
    <property type="term" value="F:calcium ion binding"/>
    <property type="evidence" value="ECO:0007669"/>
    <property type="project" value="UniProtKB-ARBA"/>
</dbReference>
<comment type="catalytic activity">
    <reaction evidence="1">
        <text>ATP + protein L-histidine = ADP + protein N-phospho-L-histidine.</text>
        <dbReference type="EC" id="2.7.13.3"/>
    </reaction>
</comment>
<keyword evidence="5" id="KW-0597">Phosphoprotein</keyword>
<evidence type="ECO:0000256" key="1">
    <source>
        <dbReference type="ARBA" id="ARBA00000085"/>
    </source>
</evidence>
<dbReference type="SMART" id="SM00388">
    <property type="entry name" value="HisKA"/>
    <property type="match status" value="1"/>
</dbReference>
<dbReference type="InterPro" id="IPR003594">
    <property type="entry name" value="HATPase_dom"/>
</dbReference>
<dbReference type="InterPro" id="IPR005467">
    <property type="entry name" value="His_kinase_dom"/>
</dbReference>
<dbReference type="RefSeq" id="WP_147781967.1">
    <property type="nucleotide sequence ID" value="NZ_VRMG01000003.1"/>
</dbReference>
<evidence type="ECO:0000313" key="17">
    <source>
        <dbReference type="Proteomes" id="UP000321379"/>
    </source>
</evidence>
<dbReference type="GO" id="GO:0000155">
    <property type="term" value="F:phosphorelay sensor kinase activity"/>
    <property type="evidence" value="ECO:0007669"/>
    <property type="project" value="InterPro"/>
</dbReference>
<reference evidence="16 17" key="1">
    <citation type="submission" date="2019-08" db="EMBL/GenBank/DDBJ databases">
        <title>Bacterial whole genome sequence for Glaciihabitans sp. CHu50b-6-2.</title>
        <authorList>
            <person name="Jin L."/>
        </authorList>
    </citation>
    <scope>NUCLEOTIDE SEQUENCE [LARGE SCALE GENOMIC DNA]</scope>
    <source>
        <strain evidence="16 17">CHu50b-6-2</strain>
    </source>
</reference>
<evidence type="ECO:0000256" key="9">
    <source>
        <dbReference type="ARBA" id="ARBA00022989"/>
    </source>
</evidence>
<gene>
    <name evidence="16" type="ORF">FVP33_02090</name>
</gene>
<evidence type="ECO:0000256" key="2">
    <source>
        <dbReference type="ARBA" id="ARBA00001968"/>
    </source>
</evidence>
<dbReference type="InterPro" id="IPR003661">
    <property type="entry name" value="HisK_dim/P_dom"/>
</dbReference>
<accession>A0A5C8UVQ3</accession>
<dbReference type="InterPro" id="IPR004358">
    <property type="entry name" value="Sig_transdc_His_kin-like_C"/>
</dbReference>